<organism evidence="2 3">
    <name type="scientific">Dentiscutata erythropus</name>
    <dbReference type="NCBI Taxonomy" id="1348616"/>
    <lineage>
        <taxon>Eukaryota</taxon>
        <taxon>Fungi</taxon>
        <taxon>Fungi incertae sedis</taxon>
        <taxon>Mucoromycota</taxon>
        <taxon>Glomeromycotina</taxon>
        <taxon>Glomeromycetes</taxon>
        <taxon>Diversisporales</taxon>
        <taxon>Gigasporaceae</taxon>
        <taxon>Dentiscutata</taxon>
    </lineage>
</organism>
<dbReference type="EMBL" id="CAJVPY010016115">
    <property type="protein sequence ID" value="CAG8755417.1"/>
    <property type="molecule type" value="Genomic_DNA"/>
</dbReference>
<evidence type="ECO:0000256" key="1">
    <source>
        <dbReference type="SAM" id="MobiDB-lite"/>
    </source>
</evidence>
<feature type="compositionally biased region" description="Polar residues" evidence="1">
    <location>
        <begin position="75"/>
        <end position="85"/>
    </location>
</feature>
<protein>
    <submittedName>
        <fullName evidence="2">18322_t:CDS:1</fullName>
    </submittedName>
</protein>
<feature type="non-terminal residue" evidence="2">
    <location>
        <position position="1"/>
    </location>
</feature>
<comment type="caution">
    <text evidence="2">The sequence shown here is derived from an EMBL/GenBank/DDBJ whole genome shotgun (WGS) entry which is preliminary data.</text>
</comment>
<dbReference type="AlphaFoldDB" id="A0A9N9NRX7"/>
<gene>
    <name evidence="2" type="ORF">DERYTH_LOCUS17283</name>
</gene>
<evidence type="ECO:0000313" key="3">
    <source>
        <dbReference type="Proteomes" id="UP000789405"/>
    </source>
</evidence>
<keyword evidence="3" id="KW-1185">Reference proteome</keyword>
<sequence length="152" mass="17959">PNTQSWCSDKLYSPEDDCAKCKSDLKMWITIKAYPISEVSKCYWSMPNIKEEIAHMWNALSEAETVRRVDAPYAKSNQSKNSASDPRSDEKRNRLKRRINHSFNPELILSHPWWLLVLETPIPRYKEEFNNFSRAYLCNAIWWEITNPTMCI</sequence>
<feature type="region of interest" description="Disordered" evidence="1">
    <location>
        <begin position="71"/>
        <end position="93"/>
    </location>
</feature>
<evidence type="ECO:0000313" key="2">
    <source>
        <dbReference type="EMBL" id="CAG8755417.1"/>
    </source>
</evidence>
<dbReference type="Proteomes" id="UP000789405">
    <property type="component" value="Unassembled WGS sequence"/>
</dbReference>
<name>A0A9N9NRX7_9GLOM</name>
<accession>A0A9N9NRX7</accession>
<reference evidence="2" key="1">
    <citation type="submission" date="2021-06" db="EMBL/GenBank/DDBJ databases">
        <authorList>
            <person name="Kallberg Y."/>
            <person name="Tangrot J."/>
            <person name="Rosling A."/>
        </authorList>
    </citation>
    <scope>NUCLEOTIDE SEQUENCE</scope>
    <source>
        <strain evidence="2">MA453B</strain>
    </source>
</reference>
<proteinExistence type="predicted"/>